<evidence type="ECO:0000256" key="2">
    <source>
        <dbReference type="ARBA" id="ARBA00008263"/>
    </source>
</evidence>
<evidence type="ECO:0000313" key="13">
    <source>
        <dbReference type="Proteomes" id="UP000230759"/>
    </source>
</evidence>
<dbReference type="SUPFAM" id="SSF56719">
    <property type="entry name" value="Type II DNA topoisomerase"/>
    <property type="match status" value="1"/>
</dbReference>
<dbReference type="InterPro" id="IPR013760">
    <property type="entry name" value="Topo_IIA-like_dom_sf"/>
</dbReference>
<evidence type="ECO:0000256" key="9">
    <source>
        <dbReference type="HAMAP-Rule" id="MF_01897"/>
    </source>
</evidence>
<dbReference type="GO" id="GO:0034335">
    <property type="term" value="F:DNA negative supercoiling activity"/>
    <property type="evidence" value="ECO:0007669"/>
    <property type="project" value="UniProtKB-ARBA"/>
</dbReference>
<dbReference type="CDD" id="cd00187">
    <property type="entry name" value="TOP4c"/>
    <property type="match status" value="1"/>
</dbReference>
<dbReference type="PANTHER" id="PTHR43493">
    <property type="entry name" value="DNA GYRASE/TOPOISOMERASE SUBUNIT A"/>
    <property type="match status" value="1"/>
</dbReference>
<dbReference type="GO" id="GO:0005524">
    <property type="term" value="F:ATP binding"/>
    <property type="evidence" value="ECO:0007669"/>
    <property type="project" value="UniProtKB-UniRule"/>
</dbReference>
<dbReference type="FunFam" id="3.30.1360.40:FF:000002">
    <property type="entry name" value="DNA gyrase subunit A"/>
    <property type="match status" value="1"/>
</dbReference>
<keyword evidence="3 9" id="KW-0547">Nucleotide-binding</keyword>
<dbReference type="InterPro" id="IPR005743">
    <property type="entry name" value="GyrA"/>
</dbReference>
<dbReference type="GO" id="GO:0005694">
    <property type="term" value="C:chromosome"/>
    <property type="evidence" value="ECO:0007669"/>
    <property type="project" value="InterPro"/>
</dbReference>
<dbReference type="GO" id="GO:0009330">
    <property type="term" value="C:DNA topoisomerase type II (double strand cut, ATP-hydrolyzing) complex"/>
    <property type="evidence" value="ECO:0007669"/>
    <property type="project" value="TreeGrafter"/>
</dbReference>
<organism evidence="12 13">
    <name type="scientific">Candidatus Woesebacteria bacterium CG22_combo_CG10-13_8_21_14_all_45_10</name>
    <dbReference type="NCBI Taxonomy" id="1975060"/>
    <lineage>
        <taxon>Bacteria</taxon>
        <taxon>Candidatus Woeseibacteriota</taxon>
    </lineage>
</organism>
<reference evidence="12 13" key="1">
    <citation type="submission" date="2017-09" db="EMBL/GenBank/DDBJ databases">
        <title>Depth-based differentiation of microbial function through sediment-hosted aquifers and enrichment of novel symbionts in the deep terrestrial subsurface.</title>
        <authorList>
            <person name="Probst A.J."/>
            <person name="Ladd B."/>
            <person name="Jarett J.K."/>
            <person name="Geller-Mcgrath D.E."/>
            <person name="Sieber C.M."/>
            <person name="Emerson J.B."/>
            <person name="Anantharaman K."/>
            <person name="Thomas B.C."/>
            <person name="Malmstrom R."/>
            <person name="Stieglmeier M."/>
            <person name="Klingl A."/>
            <person name="Woyke T."/>
            <person name="Ryan C.M."/>
            <person name="Banfield J.F."/>
        </authorList>
    </citation>
    <scope>NUCLEOTIDE SEQUENCE [LARGE SCALE GENOMIC DNA]</scope>
    <source>
        <strain evidence="12">CG22_combo_CG10-13_8_21_14_all_45_10</strain>
    </source>
</reference>
<evidence type="ECO:0000256" key="3">
    <source>
        <dbReference type="ARBA" id="ARBA00022741"/>
    </source>
</evidence>
<dbReference type="EMBL" id="PCSV01000034">
    <property type="protein sequence ID" value="PIP57110.1"/>
    <property type="molecule type" value="Genomic_DNA"/>
</dbReference>
<evidence type="ECO:0000259" key="11">
    <source>
        <dbReference type="PROSITE" id="PS52040"/>
    </source>
</evidence>
<dbReference type="FunFam" id="1.10.268.10:FF:000001">
    <property type="entry name" value="DNA gyrase subunit A"/>
    <property type="match status" value="1"/>
</dbReference>
<dbReference type="Proteomes" id="UP000230759">
    <property type="component" value="Unassembled WGS sequence"/>
</dbReference>
<comment type="caution">
    <text evidence="12">The sequence shown here is derived from an EMBL/GenBank/DDBJ whole genome shotgun (WGS) entry which is preliminary data.</text>
</comment>
<comment type="subunit">
    <text evidence="9">Heterotetramer, composed of two GyrA and two GyrB chains. In the heterotetramer, GyrA contains the active site tyrosine that forms a transient covalent intermediate with DNA, while GyrB binds cofactors and catalyzes ATP hydrolysis.</text>
</comment>
<evidence type="ECO:0000256" key="7">
    <source>
        <dbReference type="ARBA" id="ARBA00023235"/>
    </source>
</evidence>
<dbReference type="GO" id="GO:0006265">
    <property type="term" value="P:DNA topological change"/>
    <property type="evidence" value="ECO:0007669"/>
    <property type="project" value="UniProtKB-UniRule"/>
</dbReference>
<comment type="function">
    <text evidence="9">A type II topoisomerase that negatively supercoils closed circular double-stranded (ds) DNA in an ATP-dependent manner to modulate DNA topology and maintain chromosomes in an underwound state. Negative supercoiling favors strand separation, and DNA replication, transcription, recombination and repair, all of which involve strand separation. Also able to catalyze the interconversion of other topological isomers of dsDNA rings, including catenanes and knotted rings. Type II topoisomerases break and join 2 DNA strands simultaneously in an ATP-dependent manner.</text>
</comment>
<comment type="subunit">
    <text evidence="8">Heterotetramer composed of ParC and ParE.</text>
</comment>
<comment type="similarity">
    <text evidence="2 9">Belongs to the type II topoisomerase GyrA/ParC subunit family.</text>
</comment>
<keyword evidence="4 9" id="KW-0067">ATP-binding</keyword>
<dbReference type="SUPFAM" id="SSF101904">
    <property type="entry name" value="GyrA/ParC C-terminal domain-like"/>
    <property type="match status" value="1"/>
</dbReference>
<comment type="subcellular location">
    <subcellularLocation>
        <location evidence="9">Cytoplasm</location>
    </subcellularLocation>
</comment>
<dbReference type="InterPro" id="IPR013757">
    <property type="entry name" value="Topo_IIA_A_a_sf"/>
</dbReference>
<gene>
    <name evidence="9" type="primary">gyrA</name>
    <name evidence="12" type="ORF">COX04_01380</name>
</gene>
<dbReference type="Gene3D" id="3.30.1360.40">
    <property type="match status" value="1"/>
</dbReference>
<dbReference type="Gene3D" id="1.10.268.10">
    <property type="entry name" value="Topoisomerase, domain 3"/>
    <property type="match status" value="1"/>
</dbReference>
<dbReference type="InterPro" id="IPR050220">
    <property type="entry name" value="Type_II_DNA_Topoisomerases"/>
</dbReference>
<evidence type="ECO:0000256" key="8">
    <source>
        <dbReference type="ARBA" id="ARBA00063644"/>
    </source>
</evidence>
<feature type="short sequence motif" description="GyrA-box" evidence="9">
    <location>
        <begin position="576"/>
        <end position="582"/>
    </location>
</feature>
<dbReference type="AlphaFoldDB" id="A0A2H0BJC7"/>
<comment type="catalytic activity">
    <reaction evidence="1 9 10">
        <text>ATP-dependent breakage, passage and rejoining of double-stranded DNA.</text>
        <dbReference type="EC" id="5.6.2.2"/>
    </reaction>
</comment>
<dbReference type="Pfam" id="PF00521">
    <property type="entry name" value="DNA_topoisoIV"/>
    <property type="match status" value="2"/>
</dbReference>
<dbReference type="GO" id="GO:0005737">
    <property type="term" value="C:cytoplasm"/>
    <property type="evidence" value="ECO:0007669"/>
    <property type="project" value="UniProtKB-SubCell"/>
</dbReference>
<evidence type="ECO:0000256" key="6">
    <source>
        <dbReference type="ARBA" id="ARBA00023125"/>
    </source>
</evidence>
<dbReference type="HAMAP" id="MF_01897">
    <property type="entry name" value="GyrA"/>
    <property type="match status" value="1"/>
</dbReference>
<dbReference type="EC" id="5.6.2.2" evidence="9"/>
<dbReference type="Gene3D" id="3.90.199.10">
    <property type="entry name" value="Topoisomerase II, domain 5"/>
    <property type="match status" value="1"/>
</dbReference>
<dbReference type="InterPro" id="IPR013758">
    <property type="entry name" value="Topo_IIA_A/C_ab"/>
</dbReference>
<evidence type="ECO:0000256" key="10">
    <source>
        <dbReference type="PROSITE-ProRule" id="PRU01384"/>
    </source>
</evidence>
<dbReference type="FunFam" id="2.120.10.90:FF:000005">
    <property type="entry name" value="DNA topoisomerase 4 subunit A"/>
    <property type="match status" value="1"/>
</dbReference>
<feature type="domain" description="Topo IIA-type catalytic" evidence="11">
    <location>
        <begin position="32"/>
        <end position="549"/>
    </location>
</feature>
<evidence type="ECO:0000313" key="12">
    <source>
        <dbReference type="EMBL" id="PIP57110.1"/>
    </source>
</evidence>
<proteinExistence type="inferred from homology"/>
<evidence type="ECO:0000256" key="1">
    <source>
        <dbReference type="ARBA" id="ARBA00000185"/>
    </source>
</evidence>
<sequence length="874" mass="96693">MEIGKIKQVEITSELSKSYLDYAMSVIVARALPDVRDGLKPVHRRILYAMHLMGLHFVGSGTTKSAKVVGEVLGKYHPHGDMAVYDAMVRLAQDFSMRYPLIHGQGNFGSVDGDPPAAMRYTEVKLAKISDFILTDIEKETVDFIDNFDATLKEPVYLPALLPNLLLMGSEGIAVGMATKIPPHNLKEVVEAVVATIAKGRVVQEGNQQQKQTDFVINKINLVASGEVKKIDEPEINSSKVSFESDITIDELTNIIPGPDFPTGAAIYDASSIKEVYATGRGRIVVRGVAEITDLPAQAGGKKGRQQITISEIPYQVNKAELVAKIADLVKEKKIVGISDLRDESDKDGLSVVIELKRDAKPKSVLNNIFKHTRLQSTFPANFVALVDGTPHTLNLKQIIVEYIKHRQKVITRRTIFELTEAKRRAHILEGLKIALDNLDAVIKTIRASKTQEDAKENLIKKFSLSDIQTTAILDMQLRRLAALEREKIEKEYAEIKKLIERLTAILKNPKEVLNIIIKEVTELKEKFGDARKTKIYKSKIGEFSEEDLVAKEETLITVTKTGYIKRLSATSYRAQRRGGKGVIGMTTKEEDEIAHLVSATTHDTILFFTNKGKVFGTKAWEIPESTRQAKGQALVNFLNLDQGEEICSILPLENQSGAKHLIMATSCGVIKKTRLSEFENLRASGLIAIRLKGNDSLVSVHPTTGEDHIMLLTREGKSIRFPEVNVRPMGRATSGVTGIKLEKGDIVIGMEVFPGKEKIPTDKRRKFFRDILTVSEKGLGKRTRINLFPVQKRSGKGVKCAVIGPKTGNLACAEMITEKYDQVVITSRTGQVIKLPLKNIPQLGRATQGVILMRFANKGDCVAAAAVLEKEID</sequence>
<keyword evidence="5 9" id="KW-0799">Topoisomerase</keyword>
<dbReference type="InterPro" id="IPR002205">
    <property type="entry name" value="Topo_IIA_dom_A"/>
</dbReference>
<dbReference type="PANTHER" id="PTHR43493:SF5">
    <property type="entry name" value="DNA GYRASE SUBUNIT A, CHLOROPLASTIC_MITOCHONDRIAL"/>
    <property type="match status" value="1"/>
</dbReference>
<keyword evidence="7 9" id="KW-0413">Isomerase</keyword>
<evidence type="ECO:0000256" key="5">
    <source>
        <dbReference type="ARBA" id="ARBA00023029"/>
    </source>
</evidence>
<dbReference type="GO" id="GO:0003677">
    <property type="term" value="F:DNA binding"/>
    <property type="evidence" value="ECO:0007669"/>
    <property type="project" value="UniProtKB-UniRule"/>
</dbReference>
<dbReference type="SMART" id="SM00434">
    <property type="entry name" value="TOP4c"/>
    <property type="match status" value="1"/>
</dbReference>
<comment type="miscellaneous">
    <text evidence="9">Few gyrases are as efficient as E.coli at forming negative supercoils. Not all organisms have 2 type II topoisomerases; in organisms with a single type II topoisomerase this enzyme also has to decatenate newly replicated chromosomes.</text>
</comment>
<keyword evidence="6 9" id="KW-0238">DNA-binding</keyword>
<dbReference type="Pfam" id="PF03989">
    <property type="entry name" value="DNA_gyraseA_C"/>
    <property type="match status" value="6"/>
</dbReference>
<accession>A0A2H0BJC7</accession>
<dbReference type="InterPro" id="IPR006691">
    <property type="entry name" value="GyrA/parC_rep"/>
</dbReference>
<protein>
    <recommendedName>
        <fullName evidence="9">DNA gyrase subunit A</fullName>
        <ecNumber evidence="9">5.6.2.2</ecNumber>
    </recommendedName>
</protein>
<dbReference type="GO" id="GO:0006261">
    <property type="term" value="P:DNA-templated DNA replication"/>
    <property type="evidence" value="ECO:0007669"/>
    <property type="project" value="UniProtKB-UniRule"/>
</dbReference>
<evidence type="ECO:0000256" key="4">
    <source>
        <dbReference type="ARBA" id="ARBA00022840"/>
    </source>
</evidence>
<keyword evidence="9" id="KW-0963">Cytoplasm</keyword>
<name>A0A2H0BJC7_9BACT</name>
<dbReference type="Gene3D" id="2.120.10.90">
    <property type="entry name" value="DNA gyrase/topoisomerase IV, subunit A, C-terminal"/>
    <property type="match status" value="1"/>
</dbReference>
<dbReference type="PROSITE" id="PS52040">
    <property type="entry name" value="TOPO_IIA"/>
    <property type="match status" value="1"/>
</dbReference>
<dbReference type="InterPro" id="IPR035516">
    <property type="entry name" value="Gyrase/topoIV_suA_C"/>
</dbReference>
<feature type="active site" description="O-(5'-phospho-DNA)-tyrosine intermediate" evidence="9 10">
    <location>
        <position position="121"/>
    </location>
</feature>